<feature type="compositionally biased region" description="Polar residues" evidence="1">
    <location>
        <begin position="121"/>
        <end position="142"/>
    </location>
</feature>
<reference evidence="3" key="1">
    <citation type="submission" date="2022-11" db="UniProtKB">
        <authorList>
            <consortium name="WormBaseParasite"/>
        </authorList>
    </citation>
    <scope>IDENTIFICATION</scope>
</reference>
<feature type="compositionally biased region" description="Polar residues" evidence="1">
    <location>
        <begin position="98"/>
        <end position="108"/>
    </location>
</feature>
<feature type="compositionally biased region" description="Acidic residues" evidence="1">
    <location>
        <begin position="159"/>
        <end position="169"/>
    </location>
</feature>
<proteinExistence type="predicted"/>
<evidence type="ECO:0000313" key="3">
    <source>
        <dbReference type="WBParaSite" id="sdigi.contig44.g2766.t1"/>
    </source>
</evidence>
<accession>A0A915Q199</accession>
<evidence type="ECO:0000313" key="2">
    <source>
        <dbReference type="Proteomes" id="UP000887581"/>
    </source>
</evidence>
<protein>
    <submittedName>
        <fullName evidence="3">Uncharacterized protein</fullName>
    </submittedName>
</protein>
<name>A0A915Q199_9BILA</name>
<sequence>MPARTASAETPDIFRQKDYFSGRTEYQSMEEMRRRARVERTFLRHSSRGSQATMNNNLSGRREYTTCYRNPSSLTSSRIFCRPQTCLRKWFTRRLRDASSSSTTSQPIGTMKPVDKPELTDCTSPQSTSPPVSFADASNGTSKFERPKTSYDNSTEQAETADNDGDNNDNTDSSIIEFTAFYFP</sequence>
<feature type="region of interest" description="Disordered" evidence="1">
    <location>
        <begin position="98"/>
        <end position="173"/>
    </location>
</feature>
<organism evidence="2 3">
    <name type="scientific">Setaria digitata</name>
    <dbReference type="NCBI Taxonomy" id="48799"/>
    <lineage>
        <taxon>Eukaryota</taxon>
        <taxon>Metazoa</taxon>
        <taxon>Ecdysozoa</taxon>
        <taxon>Nematoda</taxon>
        <taxon>Chromadorea</taxon>
        <taxon>Rhabditida</taxon>
        <taxon>Spirurina</taxon>
        <taxon>Spiruromorpha</taxon>
        <taxon>Filarioidea</taxon>
        <taxon>Setariidae</taxon>
        <taxon>Setaria</taxon>
    </lineage>
</organism>
<evidence type="ECO:0000256" key="1">
    <source>
        <dbReference type="SAM" id="MobiDB-lite"/>
    </source>
</evidence>
<keyword evidence="2" id="KW-1185">Reference proteome</keyword>
<dbReference type="Proteomes" id="UP000887581">
    <property type="component" value="Unplaced"/>
</dbReference>
<dbReference type="AlphaFoldDB" id="A0A915Q199"/>
<dbReference type="WBParaSite" id="sdigi.contig44.g2766.t1">
    <property type="protein sequence ID" value="sdigi.contig44.g2766.t1"/>
    <property type="gene ID" value="sdigi.contig44.g2766"/>
</dbReference>